<dbReference type="GO" id="GO:0006813">
    <property type="term" value="P:potassium ion transport"/>
    <property type="evidence" value="ECO:0007669"/>
    <property type="project" value="InterPro"/>
</dbReference>
<keyword evidence="2" id="KW-1133">Transmembrane helix</keyword>
<evidence type="ECO:0000256" key="1">
    <source>
        <dbReference type="ARBA" id="ARBA00004651"/>
    </source>
</evidence>
<name>A0A2Z6AWE9_9BACT</name>
<dbReference type="PROSITE" id="PS51201">
    <property type="entry name" value="RCK_N"/>
    <property type="match status" value="1"/>
</dbReference>
<evidence type="ECO:0000256" key="2">
    <source>
        <dbReference type="SAM" id="Phobius"/>
    </source>
</evidence>
<sequence>MSKGRPDKHGLCGQIKLSKLQRRYGSFWPLIMGLCSLMLIFFGGVYGYMAVEGWTYLESFYMVLIALSTVGFEEVHPLSENGMVLTSVLLILGVGNFAFLIGSFTQILVEGRLQTVWGRHRVQKSIDKLTNHTIVCGYGRIGSIAVREIEREGLPVVAVEMGEELIPNMEEDEILFISGDATSDDVLTRAGIHRAKNLITALSSEAANVYVSLTARQLNPALNIVARANNESHINRLKHAGADRVMLPHTIGGIRMAQSVVRPAVTSFLELAVAGDGVELSMEELTLSDRSELCGKNLIESKIRQRFNVIIISLKHATGEVVFNPDAKTVLAAGDTVIAVGDRENLGNLWEVTS</sequence>
<dbReference type="InterPro" id="IPR006037">
    <property type="entry name" value="RCK_C"/>
</dbReference>
<feature type="transmembrane region" description="Helical" evidence="2">
    <location>
        <begin position="27"/>
        <end position="48"/>
    </location>
</feature>
<keyword evidence="2" id="KW-0812">Transmembrane</keyword>
<feature type="transmembrane region" description="Helical" evidence="2">
    <location>
        <begin position="84"/>
        <end position="104"/>
    </location>
</feature>
<dbReference type="PANTHER" id="PTHR43833:SF9">
    <property type="entry name" value="POTASSIUM CHANNEL PROTEIN YUGO-RELATED"/>
    <property type="match status" value="1"/>
</dbReference>
<feature type="transmembrane region" description="Helical" evidence="2">
    <location>
        <begin position="54"/>
        <end position="72"/>
    </location>
</feature>
<dbReference type="PROSITE" id="PS51202">
    <property type="entry name" value="RCK_C"/>
    <property type="match status" value="1"/>
</dbReference>
<dbReference type="InterPro" id="IPR036291">
    <property type="entry name" value="NAD(P)-bd_dom_sf"/>
</dbReference>
<evidence type="ECO:0000313" key="5">
    <source>
        <dbReference type="EMBL" id="BBD07513.1"/>
    </source>
</evidence>
<dbReference type="GO" id="GO:0005886">
    <property type="term" value="C:plasma membrane"/>
    <property type="evidence" value="ECO:0007669"/>
    <property type="project" value="UniProtKB-SubCell"/>
</dbReference>
<reference evidence="5 6" key="1">
    <citation type="journal article" date="2018" name="Sci. Adv.">
        <title>Multi-heme cytochromes provide a pathway for survival in energy-limited environments.</title>
        <authorList>
            <person name="Deng X."/>
            <person name="Dohmae N."/>
            <person name="Nealson K.H."/>
            <person name="Hashimoto K."/>
            <person name="Okamoto A."/>
        </authorList>
    </citation>
    <scope>NUCLEOTIDE SEQUENCE [LARGE SCALE GENOMIC DNA]</scope>
    <source>
        <strain evidence="5 6">IS5</strain>
    </source>
</reference>
<dbReference type="InterPro" id="IPR050721">
    <property type="entry name" value="Trk_Ktr_HKT_K-transport"/>
</dbReference>
<gene>
    <name evidence="5" type="ORF">DFE_0787</name>
</gene>
<dbReference type="SUPFAM" id="SSF116726">
    <property type="entry name" value="TrkA C-terminal domain-like"/>
    <property type="match status" value="1"/>
</dbReference>
<dbReference type="InterPro" id="IPR036721">
    <property type="entry name" value="RCK_C_sf"/>
</dbReference>
<accession>A0A2Z6AWE9</accession>
<dbReference type="Pfam" id="PF07885">
    <property type="entry name" value="Ion_trans_2"/>
    <property type="match status" value="1"/>
</dbReference>
<dbReference type="KEGG" id="dfl:DFE_0787"/>
<evidence type="ECO:0000259" key="4">
    <source>
        <dbReference type="PROSITE" id="PS51202"/>
    </source>
</evidence>
<dbReference type="GO" id="GO:0008324">
    <property type="term" value="F:monoatomic cation transmembrane transporter activity"/>
    <property type="evidence" value="ECO:0007669"/>
    <property type="project" value="InterPro"/>
</dbReference>
<protein>
    <submittedName>
        <fullName evidence="5">TrkA-N domain protein</fullName>
    </submittedName>
</protein>
<dbReference type="SUPFAM" id="SSF51735">
    <property type="entry name" value="NAD(P)-binding Rossmann-fold domains"/>
    <property type="match status" value="1"/>
</dbReference>
<organism evidence="5 6">
    <name type="scientific">Desulfovibrio ferrophilus</name>
    <dbReference type="NCBI Taxonomy" id="241368"/>
    <lineage>
        <taxon>Bacteria</taxon>
        <taxon>Pseudomonadati</taxon>
        <taxon>Thermodesulfobacteriota</taxon>
        <taxon>Desulfovibrionia</taxon>
        <taxon>Desulfovibrionales</taxon>
        <taxon>Desulfovibrionaceae</taxon>
        <taxon>Desulfovibrio</taxon>
    </lineage>
</organism>
<dbReference type="Gene3D" id="1.10.287.70">
    <property type="match status" value="1"/>
</dbReference>
<feature type="domain" description="RCK N-terminal" evidence="3">
    <location>
        <begin position="130"/>
        <end position="246"/>
    </location>
</feature>
<proteinExistence type="predicted"/>
<dbReference type="Pfam" id="PF02080">
    <property type="entry name" value="TrkA_C"/>
    <property type="match status" value="1"/>
</dbReference>
<evidence type="ECO:0000259" key="3">
    <source>
        <dbReference type="PROSITE" id="PS51201"/>
    </source>
</evidence>
<dbReference type="Proteomes" id="UP000269883">
    <property type="component" value="Chromosome"/>
</dbReference>
<keyword evidence="6" id="KW-1185">Reference proteome</keyword>
<dbReference type="Pfam" id="PF02254">
    <property type="entry name" value="TrkA_N"/>
    <property type="match status" value="1"/>
</dbReference>
<feature type="domain" description="RCK C-terminal" evidence="4">
    <location>
        <begin position="269"/>
        <end position="354"/>
    </location>
</feature>
<dbReference type="PANTHER" id="PTHR43833">
    <property type="entry name" value="POTASSIUM CHANNEL PROTEIN 2-RELATED-RELATED"/>
    <property type="match status" value="1"/>
</dbReference>
<dbReference type="Gene3D" id="3.30.70.1450">
    <property type="entry name" value="Regulator of K+ conductance, C-terminal domain"/>
    <property type="match status" value="1"/>
</dbReference>
<keyword evidence="2" id="KW-0472">Membrane</keyword>
<dbReference type="InterPro" id="IPR003148">
    <property type="entry name" value="RCK_N"/>
</dbReference>
<dbReference type="AlphaFoldDB" id="A0A2Z6AWE9"/>
<dbReference type="SUPFAM" id="SSF81324">
    <property type="entry name" value="Voltage-gated potassium channels"/>
    <property type="match status" value="1"/>
</dbReference>
<dbReference type="RefSeq" id="WP_232034868.1">
    <property type="nucleotide sequence ID" value="NZ_AP017378.1"/>
</dbReference>
<dbReference type="InterPro" id="IPR013099">
    <property type="entry name" value="K_chnl_dom"/>
</dbReference>
<evidence type="ECO:0000313" key="6">
    <source>
        <dbReference type="Proteomes" id="UP000269883"/>
    </source>
</evidence>
<comment type="subcellular location">
    <subcellularLocation>
        <location evidence="1">Cell membrane</location>
        <topology evidence="1">Multi-pass membrane protein</topology>
    </subcellularLocation>
</comment>
<dbReference type="EMBL" id="AP017378">
    <property type="protein sequence ID" value="BBD07513.1"/>
    <property type="molecule type" value="Genomic_DNA"/>
</dbReference>
<dbReference type="Gene3D" id="3.40.50.720">
    <property type="entry name" value="NAD(P)-binding Rossmann-like Domain"/>
    <property type="match status" value="1"/>
</dbReference>